<dbReference type="AlphaFoldDB" id="A0A9E7LFP7"/>
<sequence>MHAEPCSETEVTPALAMSGTWPLRKLYHPSCFLHDSQLKPCKMQELSGSNNKQSSSKSPYSYDHLKEDVRATVAASSPRLNSSDEMGRIGKVGRVLAIECFHGCGAPMVIRSEDKGGRQPQRLKWMDAACFIAFQDLSVEG</sequence>
<accession>A0A9E7LFP7</accession>
<organism evidence="1 2">
    <name type="scientific">Musa troglodytarum</name>
    <name type="common">fe'i banana</name>
    <dbReference type="NCBI Taxonomy" id="320322"/>
    <lineage>
        <taxon>Eukaryota</taxon>
        <taxon>Viridiplantae</taxon>
        <taxon>Streptophyta</taxon>
        <taxon>Embryophyta</taxon>
        <taxon>Tracheophyta</taxon>
        <taxon>Spermatophyta</taxon>
        <taxon>Magnoliopsida</taxon>
        <taxon>Liliopsida</taxon>
        <taxon>Zingiberales</taxon>
        <taxon>Musaceae</taxon>
        <taxon>Musa</taxon>
    </lineage>
</organism>
<keyword evidence="2" id="KW-1185">Reference proteome</keyword>
<evidence type="ECO:0000313" key="1">
    <source>
        <dbReference type="EMBL" id="URE49039.1"/>
    </source>
</evidence>
<protein>
    <submittedName>
        <fullName evidence="1">Uncharacterized protein</fullName>
    </submittedName>
</protein>
<dbReference type="EMBL" id="CP097511">
    <property type="protein sequence ID" value="URE49039.1"/>
    <property type="molecule type" value="Genomic_DNA"/>
</dbReference>
<name>A0A9E7LFP7_9LILI</name>
<evidence type="ECO:0000313" key="2">
    <source>
        <dbReference type="Proteomes" id="UP001055439"/>
    </source>
</evidence>
<dbReference type="Proteomes" id="UP001055439">
    <property type="component" value="Chromosome 9"/>
</dbReference>
<gene>
    <name evidence="1" type="ORF">MUK42_21335</name>
</gene>
<proteinExistence type="predicted"/>
<dbReference type="OrthoDB" id="10540073at2759"/>
<reference evidence="1" key="1">
    <citation type="submission" date="2022-05" db="EMBL/GenBank/DDBJ databases">
        <title>The Musa troglodytarum L. genome provides insights into the mechanism of non-climacteric behaviour and enrichment of carotenoids.</title>
        <authorList>
            <person name="Wang J."/>
        </authorList>
    </citation>
    <scope>NUCLEOTIDE SEQUENCE</scope>
    <source>
        <tissue evidence="1">Leaf</tissue>
    </source>
</reference>